<sequence>MKTLLTLMFCVLAGTAGAADLSPGSNLAVSPGLEGPGDSHFTVTAYAPGYALGRISEEHLRLVDRIIYFGIGIRPDGRVAMPPQSDMLLLRDWHEKFGISIYLGVVDHEGAGSTPNQGFGRILRSPTYAERFRGSLDEALTAGPFDGVDIDWEWPASGWETEEYGRFLSSLAKDLRQKQHGLSIAVSPWQNIPWQASIGLSAVHLMLYDNPGSHSTLEDMQRDISSFVARTGIHPRKVSAGLPFYARGLPTHGRQWSQAVSYRTLISRYGAMPTEDTLQGYALNSRNTIIAKTEYALARGLGGIMIWHLGMDSAGPASLTRAIRHTATLAALSPRVATASGGGVPPEGQDLTSSGTGLPQTPKPDHTDDPRPLAVLSGRLYQSTQTRRRQQRSPLGLPDPVHGLVPRARQFLRLRMEDHWWWEHPDWPLFVPGL</sequence>
<dbReference type="PROSITE" id="PS51910">
    <property type="entry name" value="GH18_2"/>
    <property type="match status" value="1"/>
</dbReference>
<dbReference type="Proteomes" id="UP000029692">
    <property type="component" value="Unassembled WGS sequence"/>
</dbReference>
<feature type="chain" id="PRO_5001946346" description="chitinase" evidence="8">
    <location>
        <begin position="19"/>
        <end position="434"/>
    </location>
</feature>
<dbReference type="RefSeq" id="WP_162180231.1">
    <property type="nucleotide sequence ID" value="NZ_JNUP01000066.1"/>
</dbReference>
<comment type="caution">
    <text evidence="10">The sequence shown here is derived from an EMBL/GenBank/DDBJ whole genome shotgun (WGS) entry which is preliminary data.</text>
</comment>
<dbReference type="GO" id="GO:0008061">
    <property type="term" value="F:chitin binding"/>
    <property type="evidence" value="ECO:0007669"/>
    <property type="project" value="InterPro"/>
</dbReference>
<dbReference type="InterPro" id="IPR001223">
    <property type="entry name" value="Glyco_hydro18_cat"/>
</dbReference>
<dbReference type="GO" id="GO:0005975">
    <property type="term" value="P:carbohydrate metabolic process"/>
    <property type="evidence" value="ECO:0007669"/>
    <property type="project" value="InterPro"/>
</dbReference>
<keyword evidence="8" id="KW-0732">Signal</keyword>
<organism evidence="10 11">
    <name type="scientific">Spirochaeta lutea</name>
    <dbReference type="NCBI Taxonomy" id="1480694"/>
    <lineage>
        <taxon>Bacteria</taxon>
        <taxon>Pseudomonadati</taxon>
        <taxon>Spirochaetota</taxon>
        <taxon>Spirochaetia</taxon>
        <taxon>Spirochaetales</taxon>
        <taxon>Spirochaetaceae</taxon>
        <taxon>Spirochaeta</taxon>
    </lineage>
</organism>
<dbReference type="GO" id="GO:0006032">
    <property type="term" value="P:chitin catabolic process"/>
    <property type="evidence" value="ECO:0007669"/>
    <property type="project" value="TreeGrafter"/>
</dbReference>
<dbReference type="AlphaFoldDB" id="A0A098QUA5"/>
<keyword evidence="4 5" id="KW-0326">Glycosidase</keyword>
<evidence type="ECO:0000256" key="4">
    <source>
        <dbReference type="ARBA" id="ARBA00023295"/>
    </source>
</evidence>
<comment type="similarity">
    <text evidence="6">Belongs to the glycosyl hydrolase 18 family.</text>
</comment>
<dbReference type="SUPFAM" id="SSF51445">
    <property type="entry name" value="(Trans)glycosidases"/>
    <property type="match status" value="1"/>
</dbReference>
<evidence type="ECO:0000256" key="8">
    <source>
        <dbReference type="SAM" id="SignalP"/>
    </source>
</evidence>
<dbReference type="SMART" id="SM00636">
    <property type="entry name" value="Glyco_18"/>
    <property type="match status" value="1"/>
</dbReference>
<dbReference type="Gene3D" id="3.20.20.80">
    <property type="entry name" value="Glycosidases"/>
    <property type="match status" value="1"/>
</dbReference>
<keyword evidence="11" id="KW-1185">Reference proteome</keyword>
<dbReference type="PANTHER" id="PTHR11177:SF317">
    <property type="entry name" value="CHITINASE 12-RELATED"/>
    <property type="match status" value="1"/>
</dbReference>
<accession>A0A098QUA5</accession>
<feature type="domain" description="GH18" evidence="9">
    <location>
        <begin position="25"/>
        <end position="330"/>
    </location>
</feature>
<protein>
    <recommendedName>
        <fullName evidence="2">chitinase</fullName>
        <ecNumber evidence="2">3.2.1.14</ecNumber>
    </recommendedName>
</protein>
<dbReference type="EC" id="3.2.1.14" evidence="2"/>
<dbReference type="GO" id="GO:0008843">
    <property type="term" value="F:endochitinase activity"/>
    <property type="evidence" value="ECO:0007669"/>
    <property type="project" value="UniProtKB-EC"/>
</dbReference>
<feature type="compositionally biased region" description="Polar residues" evidence="7">
    <location>
        <begin position="350"/>
        <end position="359"/>
    </location>
</feature>
<evidence type="ECO:0000313" key="10">
    <source>
        <dbReference type="EMBL" id="KGE71415.1"/>
    </source>
</evidence>
<dbReference type="Pfam" id="PF00704">
    <property type="entry name" value="Glyco_hydro_18"/>
    <property type="match status" value="1"/>
</dbReference>
<evidence type="ECO:0000256" key="7">
    <source>
        <dbReference type="SAM" id="MobiDB-lite"/>
    </source>
</evidence>
<dbReference type="eggNOG" id="COG3325">
    <property type="taxonomic scope" value="Bacteria"/>
</dbReference>
<evidence type="ECO:0000256" key="3">
    <source>
        <dbReference type="ARBA" id="ARBA00022801"/>
    </source>
</evidence>
<reference evidence="10 11" key="1">
    <citation type="submission" date="2014-05" db="EMBL/GenBank/DDBJ databases">
        <title>De novo Genome Sequence of Spirocheata sp.</title>
        <authorList>
            <person name="Shivani Y."/>
            <person name="Subhash Y."/>
            <person name="Tushar L."/>
            <person name="Sasikala C."/>
            <person name="Ramana C.V."/>
        </authorList>
    </citation>
    <scope>NUCLEOTIDE SEQUENCE [LARGE SCALE GENOMIC DNA]</scope>
    <source>
        <strain evidence="10 11">JC230</strain>
    </source>
</reference>
<dbReference type="PANTHER" id="PTHR11177">
    <property type="entry name" value="CHITINASE"/>
    <property type="match status" value="1"/>
</dbReference>
<dbReference type="STRING" id="1480694.DC28_11515"/>
<feature type="signal peptide" evidence="8">
    <location>
        <begin position="1"/>
        <end position="18"/>
    </location>
</feature>
<dbReference type="EMBL" id="JNUP01000066">
    <property type="protein sequence ID" value="KGE71415.1"/>
    <property type="molecule type" value="Genomic_DNA"/>
</dbReference>
<dbReference type="InterPro" id="IPR011583">
    <property type="entry name" value="Chitinase_II/V-like_cat"/>
</dbReference>
<dbReference type="PROSITE" id="PS01095">
    <property type="entry name" value="GH18_1"/>
    <property type="match status" value="1"/>
</dbReference>
<dbReference type="InterPro" id="IPR001579">
    <property type="entry name" value="Glyco_hydro_18_chit_AS"/>
</dbReference>
<feature type="region of interest" description="Disordered" evidence="7">
    <location>
        <begin position="336"/>
        <end position="402"/>
    </location>
</feature>
<dbReference type="InterPro" id="IPR017853">
    <property type="entry name" value="GH"/>
</dbReference>
<evidence type="ECO:0000256" key="2">
    <source>
        <dbReference type="ARBA" id="ARBA00012729"/>
    </source>
</evidence>
<evidence type="ECO:0000256" key="6">
    <source>
        <dbReference type="RuleBase" id="RU004453"/>
    </source>
</evidence>
<evidence type="ECO:0000256" key="5">
    <source>
        <dbReference type="RuleBase" id="RU000489"/>
    </source>
</evidence>
<name>A0A098QUA5_9SPIO</name>
<proteinExistence type="inferred from homology"/>
<evidence type="ECO:0000313" key="11">
    <source>
        <dbReference type="Proteomes" id="UP000029692"/>
    </source>
</evidence>
<dbReference type="GO" id="GO:0005576">
    <property type="term" value="C:extracellular region"/>
    <property type="evidence" value="ECO:0007669"/>
    <property type="project" value="TreeGrafter"/>
</dbReference>
<gene>
    <name evidence="10" type="ORF">DC28_11515</name>
</gene>
<evidence type="ECO:0000256" key="1">
    <source>
        <dbReference type="ARBA" id="ARBA00000822"/>
    </source>
</evidence>
<evidence type="ECO:0000259" key="9">
    <source>
        <dbReference type="PROSITE" id="PS51910"/>
    </source>
</evidence>
<dbReference type="InterPro" id="IPR050314">
    <property type="entry name" value="Glycosyl_Hydrlase_18"/>
</dbReference>
<comment type="catalytic activity">
    <reaction evidence="1">
        <text>Random endo-hydrolysis of N-acetyl-beta-D-glucosaminide (1-&gt;4)-beta-linkages in chitin and chitodextrins.</text>
        <dbReference type="EC" id="3.2.1.14"/>
    </reaction>
</comment>
<dbReference type="Gene3D" id="3.40.5.30">
    <property type="entry name" value="(Trans)glycosidases - domain 2"/>
    <property type="match status" value="1"/>
</dbReference>
<keyword evidence="3 5" id="KW-0378">Hydrolase</keyword>